<protein>
    <recommendedName>
        <fullName evidence="4">DUF3817 domain-containing protein</fullName>
    </recommendedName>
</protein>
<feature type="transmembrane region" description="Helical" evidence="1">
    <location>
        <begin position="32"/>
        <end position="54"/>
    </location>
</feature>
<name>A0A917TU82_9ACTN</name>
<dbReference type="GO" id="GO:0005886">
    <property type="term" value="C:plasma membrane"/>
    <property type="evidence" value="ECO:0007669"/>
    <property type="project" value="UniProtKB-SubCell"/>
</dbReference>
<keyword evidence="1" id="KW-0472">Membrane</keyword>
<keyword evidence="1" id="KW-0812">Transmembrane</keyword>
<keyword evidence="1" id="KW-1133">Transmembrane helix</keyword>
<dbReference type="EMBL" id="BMPI01000020">
    <property type="protein sequence ID" value="GGM37627.1"/>
    <property type="molecule type" value="Genomic_DNA"/>
</dbReference>
<dbReference type="Proteomes" id="UP000642070">
    <property type="component" value="Unassembled WGS sequence"/>
</dbReference>
<gene>
    <name evidence="2" type="ORF">GCM10007977_043880</name>
</gene>
<feature type="transmembrane region" description="Helical" evidence="1">
    <location>
        <begin position="6"/>
        <end position="25"/>
    </location>
</feature>
<evidence type="ECO:0008006" key="4">
    <source>
        <dbReference type="Google" id="ProtNLM"/>
    </source>
</evidence>
<sequence length="85" mass="8899">MPLTLLRIAAVVELVSLAVLLTNLATVHVPAVASLFGPIHGCSYLLVIGTALHLTRSRSTTLLAAIPILGGLLALRRVRRQAPVG</sequence>
<reference evidence="2" key="2">
    <citation type="submission" date="2020-09" db="EMBL/GenBank/DDBJ databases">
        <authorList>
            <person name="Sun Q."/>
            <person name="Ohkuma M."/>
        </authorList>
    </citation>
    <scope>NUCLEOTIDE SEQUENCE</scope>
    <source>
        <strain evidence="2">JCM 19831</strain>
    </source>
</reference>
<organism evidence="2 3">
    <name type="scientific">Dactylosporangium sucinum</name>
    <dbReference type="NCBI Taxonomy" id="1424081"/>
    <lineage>
        <taxon>Bacteria</taxon>
        <taxon>Bacillati</taxon>
        <taxon>Actinomycetota</taxon>
        <taxon>Actinomycetes</taxon>
        <taxon>Micromonosporales</taxon>
        <taxon>Micromonosporaceae</taxon>
        <taxon>Dactylosporangium</taxon>
    </lineage>
</organism>
<accession>A0A917TU82</accession>
<evidence type="ECO:0000256" key="1">
    <source>
        <dbReference type="SAM" id="Phobius"/>
    </source>
</evidence>
<proteinExistence type="predicted"/>
<comment type="caution">
    <text evidence="2">The sequence shown here is derived from an EMBL/GenBank/DDBJ whole genome shotgun (WGS) entry which is preliminary data.</text>
</comment>
<dbReference type="AlphaFoldDB" id="A0A917TU82"/>
<evidence type="ECO:0000313" key="3">
    <source>
        <dbReference type="Proteomes" id="UP000642070"/>
    </source>
</evidence>
<keyword evidence="3" id="KW-1185">Reference proteome</keyword>
<dbReference type="RefSeq" id="WP_190251763.1">
    <property type="nucleotide sequence ID" value="NZ_BMPI01000020.1"/>
</dbReference>
<evidence type="ECO:0000313" key="2">
    <source>
        <dbReference type="EMBL" id="GGM37627.1"/>
    </source>
</evidence>
<reference evidence="2" key="1">
    <citation type="journal article" date="2014" name="Int. J. Syst. Evol. Microbiol.">
        <title>Complete genome sequence of Corynebacterium casei LMG S-19264T (=DSM 44701T), isolated from a smear-ripened cheese.</title>
        <authorList>
            <consortium name="US DOE Joint Genome Institute (JGI-PGF)"/>
            <person name="Walter F."/>
            <person name="Albersmeier A."/>
            <person name="Kalinowski J."/>
            <person name="Ruckert C."/>
        </authorList>
    </citation>
    <scope>NUCLEOTIDE SEQUENCE</scope>
    <source>
        <strain evidence="2">JCM 19831</strain>
    </source>
</reference>